<accession>A0A8S5LFD5</accession>
<dbReference type="EMBL" id="BK014705">
    <property type="protein sequence ID" value="DAD68634.1"/>
    <property type="molecule type" value="Genomic_DNA"/>
</dbReference>
<evidence type="ECO:0000256" key="1">
    <source>
        <dbReference type="SAM" id="Coils"/>
    </source>
</evidence>
<proteinExistence type="predicted"/>
<evidence type="ECO:0000313" key="2">
    <source>
        <dbReference type="EMBL" id="DAD68634.1"/>
    </source>
</evidence>
<reference evidence="2" key="1">
    <citation type="journal article" date="2021" name="Proc. Natl. Acad. Sci. U.S.A.">
        <title>A Catalog of Tens of Thousands of Viruses from Human Metagenomes Reveals Hidden Associations with Chronic Diseases.</title>
        <authorList>
            <person name="Tisza M.J."/>
            <person name="Buck C.B."/>
        </authorList>
    </citation>
    <scope>NUCLEOTIDE SEQUENCE</scope>
    <source>
        <strain evidence="2">CtABi4</strain>
    </source>
</reference>
<feature type="coiled-coil region" evidence="1">
    <location>
        <begin position="6"/>
        <end position="75"/>
    </location>
</feature>
<name>A0A8S5LFD5_9CAUD</name>
<keyword evidence="1" id="KW-0175">Coiled coil</keyword>
<sequence length="121" mass="13733">MTAKEIKEINREISRLRAKIVRISAEADNTAGTLGERIVPSGQTSDKVGNVVVQIADIQREIQNLEIRRNAALNSLSRDEFVENCLFMHLSLRYSWAKIAVDTGGINTPDNIRIMCNRHRW</sequence>
<protein>
    <submittedName>
        <fullName evidence="2">Uncharacterized protein</fullName>
    </submittedName>
</protein>
<organism evidence="2">
    <name type="scientific">Siphoviridae sp. ctABi4</name>
    <dbReference type="NCBI Taxonomy" id="2823566"/>
    <lineage>
        <taxon>Viruses</taxon>
        <taxon>Duplodnaviria</taxon>
        <taxon>Heunggongvirae</taxon>
        <taxon>Uroviricota</taxon>
        <taxon>Caudoviricetes</taxon>
    </lineage>
</organism>